<protein>
    <recommendedName>
        <fullName evidence="3">F-box domain-containing protein</fullName>
    </recommendedName>
</protein>
<evidence type="ECO:0000313" key="2">
    <source>
        <dbReference type="Proteomes" id="UP000236546"/>
    </source>
</evidence>
<sequence length="343" mass="38020">MDPDEDLLSTNVPRDSPLRRLAAASADHFRAVPLSDGYHILFTDPRTGNLCLGSDAPVGSLTRLLRKVWFRPPPQAYSPVPLLYAAGADLRHGVRVVATFAARRREGEYEFSDIGPRSLEHGDSKQQLIVFYTVPPDIFYDLRRKDSETRSTGHYSPEILEVGRSESRYDPIGIFSDPFGEHSAYPLEIPGHVLAICGNLTEIALNSSPDLIIWAFAAEGWAKTWVLDAGRRGPIMRSAAQRDGSIRQVDANGDVIMVDTMPSTDSSSEMSSLDFNLFDGAPISDTDGEPVTGKTTTVRRCHGKRHRVRGDIWQMQDHMDDTLSIDLVEEVGSITRLDIELLT</sequence>
<accession>A0A2K0TMX7</accession>
<proteinExistence type="predicted"/>
<dbReference type="Proteomes" id="UP000236546">
    <property type="component" value="Unassembled WGS sequence"/>
</dbReference>
<organism evidence="1 2">
    <name type="scientific">Trichoderma gamsii</name>
    <dbReference type="NCBI Taxonomy" id="398673"/>
    <lineage>
        <taxon>Eukaryota</taxon>
        <taxon>Fungi</taxon>
        <taxon>Dikarya</taxon>
        <taxon>Ascomycota</taxon>
        <taxon>Pezizomycotina</taxon>
        <taxon>Sordariomycetes</taxon>
        <taxon>Hypocreomycetidae</taxon>
        <taxon>Hypocreales</taxon>
        <taxon>Hypocreaceae</taxon>
        <taxon>Trichoderma</taxon>
    </lineage>
</organism>
<gene>
    <name evidence="1" type="ORF">TGAMA5MH_01833</name>
</gene>
<dbReference type="EMBL" id="MTYH01000014">
    <property type="protein sequence ID" value="PNP46880.1"/>
    <property type="molecule type" value="Genomic_DNA"/>
</dbReference>
<evidence type="ECO:0008006" key="3">
    <source>
        <dbReference type="Google" id="ProtNLM"/>
    </source>
</evidence>
<dbReference type="OrthoDB" id="1689567at2759"/>
<comment type="caution">
    <text evidence="1">The sequence shown here is derived from an EMBL/GenBank/DDBJ whole genome shotgun (WGS) entry which is preliminary data.</text>
</comment>
<evidence type="ECO:0000313" key="1">
    <source>
        <dbReference type="EMBL" id="PNP46880.1"/>
    </source>
</evidence>
<reference evidence="1 2" key="1">
    <citation type="submission" date="2017-02" db="EMBL/GenBank/DDBJ databases">
        <title>Genomes of Trichoderma spp. with biocontrol activity.</title>
        <authorList>
            <person name="Gardiner D."/>
            <person name="Kazan K."/>
            <person name="Vos C."/>
            <person name="Harvey P."/>
        </authorList>
    </citation>
    <scope>NUCLEOTIDE SEQUENCE [LARGE SCALE GENOMIC DNA]</scope>
    <source>
        <strain evidence="1 2">A5MH</strain>
    </source>
</reference>
<name>A0A2K0TMX7_9HYPO</name>
<dbReference type="AlphaFoldDB" id="A0A2K0TMX7"/>